<evidence type="ECO:0000256" key="5">
    <source>
        <dbReference type="ARBA" id="ARBA00022747"/>
    </source>
</evidence>
<dbReference type="Pfam" id="PF00145">
    <property type="entry name" value="DNA_methylase"/>
    <property type="match status" value="1"/>
</dbReference>
<gene>
    <name evidence="8" type="ORF">LIZ65_19100</name>
</gene>
<dbReference type="PANTHER" id="PTHR10629">
    <property type="entry name" value="CYTOSINE-SPECIFIC METHYLTRANSFERASE"/>
    <property type="match status" value="1"/>
</dbReference>
<reference evidence="8 9" key="1">
    <citation type="submission" date="2021-10" db="EMBL/GenBank/DDBJ databases">
        <title>Collection of gut derived symbiotic bacterial strains cultured from healthy donors.</title>
        <authorList>
            <person name="Lin H."/>
            <person name="Littmann E."/>
            <person name="Kohout C."/>
            <person name="Pamer E.G."/>
        </authorList>
    </citation>
    <scope>NUCLEOTIDE SEQUENCE [LARGE SCALE GENOMIC DNA]</scope>
    <source>
        <strain evidence="8 9">DFI.1.165</strain>
    </source>
</reference>
<evidence type="ECO:0000256" key="7">
    <source>
        <dbReference type="RuleBase" id="RU000416"/>
    </source>
</evidence>
<dbReference type="Gene3D" id="3.40.50.150">
    <property type="entry name" value="Vaccinia Virus protein VP39"/>
    <property type="match status" value="1"/>
</dbReference>
<sequence>MPYAIDLFCGAGGFSEGILQAGFDIIFSSDRSPMVQETYMNRHEQLGLVQGVDTWFELADIKELTAEYIFEKINSLKYGAVFEPEKVDVMFGGPPCQGFSRLGKRNASDPRNMLFHEYLRLIKDIKPKYVVMENVTGIMDMQMLDFPSVLEDGKVYRGQILTPEILKCELEGLGYIVLDFKRLNAADFGVPQQRNRAIFLAYRRDVHPISYPKEEKSTVNVRDAFGDLYDELKYSTTFSKEAVEGRTPSRLTGKPIARTVTTNSEQSKHNAPVVQRFQLYHEGENTRNVLARLREEGIDLRGLYPELFYECLFQMNVKENVRLIKQFLERFQFCKDKKLNDKWYSYTNKQLAVIYTLEAEGGGVRERERAVGALRKRLGVKKEEAEEFWNGIKTRLNSSIDSNRLNNMLIQGDITPDLAEALFTKKDIRARLNSQGVSPTMVTLPDDFIHPYFDRILTVREMARLQSFDDSFTFLGKRTTGGDKRASETPQFTQVGNAVPPLLARAIAKAAYEACQKDKDRTD</sequence>
<dbReference type="EMBL" id="JAJCIS010000024">
    <property type="protein sequence ID" value="MCB7389395.1"/>
    <property type="molecule type" value="Genomic_DNA"/>
</dbReference>
<keyword evidence="4 6" id="KW-0949">S-adenosyl-L-methionine</keyword>
<evidence type="ECO:0000256" key="1">
    <source>
        <dbReference type="ARBA" id="ARBA00011975"/>
    </source>
</evidence>
<comment type="caution">
    <text evidence="8">The sequence shown here is derived from an EMBL/GenBank/DDBJ whole genome shotgun (WGS) entry which is preliminary data.</text>
</comment>
<dbReference type="EC" id="2.1.1.37" evidence="1"/>
<accession>A0ABS8DLY9</accession>
<evidence type="ECO:0000313" key="9">
    <source>
        <dbReference type="Proteomes" id="UP001299546"/>
    </source>
</evidence>
<keyword evidence="5" id="KW-0680">Restriction system</keyword>
<evidence type="ECO:0000313" key="8">
    <source>
        <dbReference type="EMBL" id="MCB7389395.1"/>
    </source>
</evidence>
<keyword evidence="3 6" id="KW-0808">Transferase</keyword>
<feature type="active site" evidence="6">
    <location>
        <position position="96"/>
    </location>
</feature>
<dbReference type="GO" id="GO:0032259">
    <property type="term" value="P:methylation"/>
    <property type="evidence" value="ECO:0007669"/>
    <property type="project" value="UniProtKB-KW"/>
</dbReference>
<dbReference type="GO" id="GO:0008168">
    <property type="term" value="F:methyltransferase activity"/>
    <property type="evidence" value="ECO:0007669"/>
    <property type="project" value="UniProtKB-KW"/>
</dbReference>
<organism evidence="8 9">
    <name type="scientific">Bariatricus massiliensis</name>
    <dbReference type="NCBI Taxonomy" id="1745713"/>
    <lineage>
        <taxon>Bacteria</taxon>
        <taxon>Bacillati</taxon>
        <taxon>Bacillota</taxon>
        <taxon>Clostridia</taxon>
        <taxon>Lachnospirales</taxon>
        <taxon>Lachnospiraceae</taxon>
        <taxon>Bariatricus</taxon>
    </lineage>
</organism>
<dbReference type="SUPFAM" id="SSF53335">
    <property type="entry name" value="S-adenosyl-L-methionine-dependent methyltransferases"/>
    <property type="match status" value="1"/>
</dbReference>
<evidence type="ECO:0000256" key="2">
    <source>
        <dbReference type="ARBA" id="ARBA00022603"/>
    </source>
</evidence>
<dbReference type="InterPro" id="IPR050390">
    <property type="entry name" value="C5-Methyltransferase"/>
</dbReference>
<dbReference type="RefSeq" id="WP_066738099.1">
    <property type="nucleotide sequence ID" value="NZ_JAJCIQ010000023.1"/>
</dbReference>
<proteinExistence type="inferred from homology"/>
<evidence type="ECO:0000256" key="4">
    <source>
        <dbReference type="ARBA" id="ARBA00022691"/>
    </source>
</evidence>
<keyword evidence="9" id="KW-1185">Reference proteome</keyword>
<dbReference type="NCBIfam" id="TIGR00675">
    <property type="entry name" value="dcm"/>
    <property type="match status" value="1"/>
</dbReference>
<dbReference type="PROSITE" id="PS51679">
    <property type="entry name" value="SAM_MT_C5"/>
    <property type="match status" value="1"/>
</dbReference>
<dbReference type="InterPro" id="IPR001525">
    <property type="entry name" value="C5_MeTfrase"/>
</dbReference>
<dbReference type="InterPro" id="IPR029063">
    <property type="entry name" value="SAM-dependent_MTases_sf"/>
</dbReference>
<comment type="similarity">
    <text evidence="6 7">Belongs to the class I-like SAM-binding methyltransferase superfamily. C5-methyltransferase family.</text>
</comment>
<evidence type="ECO:0000256" key="6">
    <source>
        <dbReference type="PROSITE-ProRule" id="PRU01016"/>
    </source>
</evidence>
<evidence type="ECO:0000256" key="3">
    <source>
        <dbReference type="ARBA" id="ARBA00022679"/>
    </source>
</evidence>
<keyword evidence="2 6" id="KW-0489">Methyltransferase</keyword>
<dbReference type="Gene3D" id="3.90.120.10">
    <property type="entry name" value="DNA Methylase, subunit A, domain 2"/>
    <property type="match status" value="2"/>
</dbReference>
<dbReference type="PRINTS" id="PR00105">
    <property type="entry name" value="C5METTRFRASE"/>
</dbReference>
<protein>
    <recommendedName>
        <fullName evidence="1">DNA (cytosine-5-)-methyltransferase</fullName>
        <ecNumber evidence="1">2.1.1.37</ecNumber>
    </recommendedName>
</protein>
<dbReference type="Proteomes" id="UP001299546">
    <property type="component" value="Unassembled WGS sequence"/>
</dbReference>
<dbReference type="PANTHER" id="PTHR10629:SF52">
    <property type="entry name" value="DNA (CYTOSINE-5)-METHYLTRANSFERASE 1"/>
    <property type="match status" value="1"/>
</dbReference>
<name>A0ABS8DLY9_9FIRM</name>